<dbReference type="Pfam" id="PF01979">
    <property type="entry name" value="Amidohydro_1"/>
    <property type="match status" value="1"/>
</dbReference>
<dbReference type="InterPro" id="IPR011059">
    <property type="entry name" value="Metal-dep_hydrolase_composite"/>
</dbReference>
<evidence type="ECO:0000313" key="3">
    <source>
        <dbReference type="EMBL" id="VAV92073.1"/>
    </source>
</evidence>
<reference evidence="3" key="1">
    <citation type="submission" date="2018-06" db="EMBL/GenBank/DDBJ databases">
        <authorList>
            <person name="Zhirakovskaya E."/>
        </authorList>
    </citation>
    <scope>NUCLEOTIDE SEQUENCE</scope>
</reference>
<protein>
    <recommendedName>
        <fullName evidence="2">Amidohydrolase-related domain-containing protein</fullName>
    </recommendedName>
</protein>
<name>A0A3B0S6T0_9ZZZZ</name>
<dbReference type="SUPFAM" id="SSF51338">
    <property type="entry name" value="Composite domain of metallo-dependent hydrolases"/>
    <property type="match status" value="1"/>
</dbReference>
<feature type="domain" description="Amidohydrolase-related" evidence="2">
    <location>
        <begin position="393"/>
        <end position="441"/>
    </location>
</feature>
<proteinExistence type="predicted"/>
<evidence type="ECO:0000256" key="1">
    <source>
        <dbReference type="ARBA" id="ARBA00001947"/>
    </source>
</evidence>
<comment type="cofactor">
    <cofactor evidence="1">
        <name>Zn(2+)</name>
        <dbReference type="ChEBI" id="CHEBI:29105"/>
    </cofactor>
</comment>
<sequence length="477" mass="51752">MYSIRKNLVGAILLTVVTALSIGTVTAQDKPDKAAKDRLPMVVINKNPYPGTYEPLPSVTTLITNATVLTGTGAQLDGASVLMTGGKITAVGTDLQVPYGTEVIDGTGKWVTPGIIDVHSHLGVYASPGHKSLSDGNEMTSPVTADVWAEHSLWPQDPGFSRAIAGGVTTLQILPGSANLIGGRAVTVKNIPSRTAEGMKFPGAPYGLKMACGENPKRVYGKKGGPATRMANMAGYRKAWIKARDYKNKWEAYWRDYKAGKDVKAPSQDLELDTLMGVLNGEILIHNHCYRADEMVSMINMAHEFNYQISTFHHAVESYKIADILAREKVCSAMWSDWWGFKLEAFDGIDENIPMVANAKACAIVHSDSPNGIQRLNQEAAKAWADGRKAGLDFTRGEAFTWLTLNAAKALGIADKTGSLEAGKMADVVIWSGDPFSVYSLAEKVFIDGALLYDRHDPATYWQSDFELGQNRKGAHQ</sequence>
<dbReference type="GO" id="GO:0005829">
    <property type="term" value="C:cytosol"/>
    <property type="evidence" value="ECO:0007669"/>
    <property type="project" value="TreeGrafter"/>
</dbReference>
<dbReference type="SUPFAM" id="SSF51556">
    <property type="entry name" value="Metallo-dependent hydrolases"/>
    <property type="match status" value="1"/>
</dbReference>
<dbReference type="InterPro" id="IPR006680">
    <property type="entry name" value="Amidohydro-rel"/>
</dbReference>
<dbReference type="AlphaFoldDB" id="A0A3B0S6T0"/>
<gene>
    <name evidence="3" type="ORF">MNBD_ALPHA01-1494</name>
</gene>
<dbReference type="GO" id="GO:0016812">
    <property type="term" value="F:hydrolase activity, acting on carbon-nitrogen (but not peptide) bonds, in cyclic amides"/>
    <property type="evidence" value="ECO:0007669"/>
    <property type="project" value="TreeGrafter"/>
</dbReference>
<dbReference type="InterPro" id="IPR032466">
    <property type="entry name" value="Metal_Hydrolase"/>
</dbReference>
<dbReference type="PANTHER" id="PTHR11647:SF1">
    <property type="entry name" value="COLLAPSIN RESPONSE MEDIATOR PROTEIN"/>
    <property type="match status" value="1"/>
</dbReference>
<organism evidence="3">
    <name type="scientific">hydrothermal vent metagenome</name>
    <dbReference type="NCBI Taxonomy" id="652676"/>
    <lineage>
        <taxon>unclassified sequences</taxon>
        <taxon>metagenomes</taxon>
        <taxon>ecological metagenomes</taxon>
    </lineage>
</organism>
<accession>A0A3B0S6T0</accession>
<dbReference type="Gene3D" id="3.20.20.140">
    <property type="entry name" value="Metal-dependent hydrolases"/>
    <property type="match status" value="1"/>
</dbReference>
<dbReference type="EMBL" id="UOEJ01000028">
    <property type="protein sequence ID" value="VAV92073.1"/>
    <property type="molecule type" value="Genomic_DNA"/>
</dbReference>
<dbReference type="PANTHER" id="PTHR11647">
    <property type="entry name" value="HYDRANTOINASE/DIHYDROPYRIMIDINASE FAMILY MEMBER"/>
    <property type="match status" value="1"/>
</dbReference>
<evidence type="ECO:0000259" key="2">
    <source>
        <dbReference type="Pfam" id="PF01979"/>
    </source>
</evidence>
<dbReference type="CDD" id="cd01309">
    <property type="entry name" value="Met_dep_hydrolase_C"/>
    <property type="match status" value="1"/>
</dbReference>
<dbReference type="InterPro" id="IPR050378">
    <property type="entry name" value="Metallo-dep_Hydrolases_sf"/>
</dbReference>